<evidence type="ECO:0000313" key="2">
    <source>
        <dbReference type="EMBL" id="JAC99498.1"/>
    </source>
</evidence>
<feature type="region of interest" description="Disordered" evidence="1">
    <location>
        <begin position="1"/>
        <end position="36"/>
    </location>
</feature>
<sequence>MANNGDRDLGLDAPQSRADERQALRSAMKRAARAQRRLHEAIYRAATCGEACDTSSSSESDGEGTAFRGRRRNAGEGDEAQFHHHQQEPWTGRRHGMRGAHRPWASMRGFASGRHTMGFPGCGAGFPGMMSHPHPHQHQHHHHHGPHLHHHHHRGAFGDFHSFAGRGGHCGRGSWGGHGHGPSPGAFGRHFPHFGGGMGHCSGYRERARSVPRF</sequence>
<feature type="compositionally biased region" description="Basic residues" evidence="1">
    <location>
        <begin position="27"/>
        <end position="36"/>
    </location>
</feature>
<feature type="region of interest" description="Disordered" evidence="1">
    <location>
        <begin position="49"/>
        <end position="100"/>
    </location>
</feature>
<gene>
    <name evidence="2" type="ORF">g.21278</name>
</gene>
<reference evidence="2" key="2">
    <citation type="journal article" date="2015" name="Gigascience">
        <title>Reconstructing a comprehensive transcriptome assembly of a white-pupal translocated strain of the pest fruit fly Bactrocera cucurbitae.</title>
        <authorList>
            <person name="Sim S.B."/>
            <person name="Calla B."/>
            <person name="Hall B."/>
            <person name="DeRego T."/>
            <person name="Geib S.M."/>
        </authorList>
    </citation>
    <scope>NUCLEOTIDE SEQUENCE</scope>
</reference>
<name>A0A0A1WKB3_ZEUCU</name>
<feature type="compositionally biased region" description="Basic residues" evidence="1">
    <location>
        <begin position="133"/>
        <end position="155"/>
    </location>
</feature>
<organism evidence="2">
    <name type="scientific">Zeugodacus cucurbitae</name>
    <name type="common">Melon fruit fly</name>
    <name type="synonym">Bactrocera cucurbitae</name>
    <dbReference type="NCBI Taxonomy" id="28588"/>
    <lineage>
        <taxon>Eukaryota</taxon>
        <taxon>Metazoa</taxon>
        <taxon>Ecdysozoa</taxon>
        <taxon>Arthropoda</taxon>
        <taxon>Hexapoda</taxon>
        <taxon>Insecta</taxon>
        <taxon>Pterygota</taxon>
        <taxon>Neoptera</taxon>
        <taxon>Endopterygota</taxon>
        <taxon>Diptera</taxon>
        <taxon>Brachycera</taxon>
        <taxon>Muscomorpha</taxon>
        <taxon>Tephritoidea</taxon>
        <taxon>Tephritidae</taxon>
        <taxon>Zeugodacus</taxon>
        <taxon>Zeugodacus</taxon>
    </lineage>
</organism>
<reference evidence="2" key="1">
    <citation type="submission" date="2014-11" db="EMBL/GenBank/DDBJ databases">
        <authorList>
            <person name="Geib S."/>
        </authorList>
    </citation>
    <scope>NUCLEOTIDE SEQUENCE</scope>
</reference>
<protein>
    <submittedName>
        <fullName evidence="2">Uncharacterized protein</fullName>
    </submittedName>
</protein>
<accession>A0A0A1WKB3</accession>
<proteinExistence type="predicted"/>
<dbReference type="EMBL" id="GBXI01014793">
    <property type="protein sequence ID" value="JAC99498.1"/>
    <property type="molecule type" value="Transcribed_RNA"/>
</dbReference>
<dbReference type="AlphaFoldDB" id="A0A0A1WKB3"/>
<feature type="region of interest" description="Disordered" evidence="1">
    <location>
        <begin position="131"/>
        <end position="160"/>
    </location>
</feature>
<evidence type="ECO:0000256" key="1">
    <source>
        <dbReference type="SAM" id="MobiDB-lite"/>
    </source>
</evidence>
<feature type="compositionally biased region" description="Low complexity" evidence="1">
    <location>
        <begin position="53"/>
        <end position="65"/>
    </location>
</feature>
<feature type="compositionally biased region" description="Basic and acidic residues" evidence="1">
    <location>
        <begin position="1"/>
        <end position="10"/>
    </location>
</feature>